<accession>A0A1X1RFM8</accession>
<organism evidence="1 2">
    <name type="scientific">Mycolicibacterium fallax</name>
    <name type="common">Mycobacterium fallax</name>
    <dbReference type="NCBI Taxonomy" id="1793"/>
    <lineage>
        <taxon>Bacteria</taxon>
        <taxon>Bacillati</taxon>
        <taxon>Actinomycetota</taxon>
        <taxon>Actinomycetes</taxon>
        <taxon>Mycobacteriales</taxon>
        <taxon>Mycobacteriaceae</taxon>
        <taxon>Mycolicibacterium</taxon>
    </lineage>
</organism>
<dbReference type="STRING" id="1793.AWC04_08415"/>
<gene>
    <name evidence="1" type="ORF">AWC04_08415</name>
</gene>
<evidence type="ECO:0000313" key="1">
    <source>
        <dbReference type="EMBL" id="ORV04607.1"/>
    </source>
</evidence>
<name>A0A1X1RFM8_MYCFA</name>
<sequence>MTETSIQTTRRRMIELADDTSGHPWQASLTETESEIYSAGADLAALASLLIAEACDVTLSTAFERLKTEFIRYSDDVDSVHARAARRRNTMGVLPSKLMMCPSTHDFL</sequence>
<evidence type="ECO:0000313" key="2">
    <source>
        <dbReference type="Proteomes" id="UP000193484"/>
    </source>
</evidence>
<protein>
    <submittedName>
        <fullName evidence="1">Uncharacterized protein</fullName>
    </submittedName>
</protein>
<proteinExistence type="predicted"/>
<reference evidence="1 2" key="1">
    <citation type="submission" date="2016-01" db="EMBL/GenBank/DDBJ databases">
        <title>The new phylogeny of the genus Mycobacterium.</title>
        <authorList>
            <person name="Tarcisio F."/>
            <person name="Conor M."/>
            <person name="Antonella G."/>
            <person name="Elisabetta G."/>
            <person name="Giulia F.S."/>
            <person name="Sara T."/>
            <person name="Anna F."/>
            <person name="Clotilde B."/>
            <person name="Roberto B."/>
            <person name="Veronica D.S."/>
            <person name="Fabio R."/>
            <person name="Monica P."/>
            <person name="Olivier J."/>
            <person name="Enrico T."/>
            <person name="Nicola S."/>
        </authorList>
    </citation>
    <scope>NUCLEOTIDE SEQUENCE [LARGE SCALE GENOMIC DNA]</scope>
    <source>
        <strain evidence="1 2">DSM 44179</strain>
    </source>
</reference>
<dbReference type="EMBL" id="LQOJ01000030">
    <property type="protein sequence ID" value="ORV04607.1"/>
    <property type="molecule type" value="Genomic_DNA"/>
</dbReference>
<comment type="caution">
    <text evidence="1">The sequence shown here is derived from an EMBL/GenBank/DDBJ whole genome shotgun (WGS) entry which is preliminary data.</text>
</comment>
<keyword evidence="2" id="KW-1185">Reference proteome</keyword>
<dbReference type="RefSeq" id="WP_085095036.1">
    <property type="nucleotide sequence ID" value="NZ_AP022603.1"/>
</dbReference>
<dbReference type="Proteomes" id="UP000193484">
    <property type="component" value="Unassembled WGS sequence"/>
</dbReference>
<dbReference type="AlphaFoldDB" id="A0A1X1RFM8"/>